<feature type="region of interest" description="Disordered" evidence="2">
    <location>
        <begin position="571"/>
        <end position="591"/>
    </location>
</feature>
<dbReference type="Proteomes" id="UP001222932">
    <property type="component" value="Unassembled WGS sequence"/>
</dbReference>
<dbReference type="AlphaFoldDB" id="A0AAD3Y8T0"/>
<feature type="compositionally biased region" description="Basic residues" evidence="2">
    <location>
        <begin position="299"/>
        <end position="308"/>
    </location>
</feature>
<evidence type="ECO:0000256" key="2">
    <source>
        <dbReference type="SAM" id="MobiDB-lite"/>
    </source>
</evidence>
<feature type="region of interest" description="Disordered" evidence="2">
    <location>
        <begin position="1"/>
        <end position="45"/>
    </location>
</feature>
<keyword evidence="4" id="KW-1185">Reference proteome</keyword>
<name>A0AAD3Y8T0_9TREE</name>
<organism evidence="3 4">
    <name type="scientific">Cutaneotrichosporon spelunceum</name>
    <dbReference type="NCBI Taxonomy" id="1672016"/>
    <lineage>
        <taxon>Eukaryota</taxon>
        <taxon>Fungi</taxon>
        <taxon>Dikarya</taxon>
        <taxon>Basidiomycota</taxon>
        <taxon>Agaricomycotina</taxon>
        <taxon>Tremellomycetes</taxon>
        <taxon>Trichosporonales</taxon>
        <taxon>Trichosporonaceae</taxon>
        <taxon>Cutaneotrichosporon</taxon>
    </lineage>
</organism>
<accession>A0AAD3Y8T0</accession>
<gene>
    <name evidence="3" type="ORF">CspeluHIS016_0100090</name>
</gene>
<evidence type="ECO:0000313" key="3">
    <source>
        <dbReference type="EMBL" id="GMK53423.1"/>
    </source>
</evidence>
<feature type="coiled-coil region" evidence="1">
    <location>
        <begin position="617"/>
        <end position="644"/>
    </location>
</feature>
<comment type="caution">
    <text evidence="3">The sequence shown here is derived from an EMBL/GenBank/DDBJ whole genome shotgun (WGS) entry which is preliminary data.</text>
</comment>
<feature type="compositionally biased region" description="Low complexity" evidence="2">
    <location>
        <begin position="239"/>
        <end position="287"/>
    </location>
</feature>
<reference evidence="3" key="2">
    <citation type="submission" date="2023-06" db="EMBL/GenBank/DDBJ databases">
        <authorList>
            <person name="Kobayashi Y."/>
            <person name="Kayamori A."/>
            <person name="Aoki K."/>
            <person name="Shiwa Y."/>
            <person name="Fujita N."/>
            <person name="Sugita T."/>
            <person name="Iwasaki W."/>
            <person name="Tanaka N."/>
            <person name="Takashima M."/>
        </authorList>
    </citation>
    <scope>NUCLEOTIDE SEQUENCE</scope>
    <source>
        <strain evidence="3">HIS016</strain>
    </source>
</reference>
<feature type="compositionally biased region" description="Polar residues" evidence="2">
    <location>
        <begin position="488"/>
        <end position="502"/>
    </location>
</feature>
<feature type="region of interest" description="Disordered" evidence="2">
    <location>
        <begin position="64"/>
        <end position="100"/>
    </location>
</feature>
<evidence type="ECO:0000313" key="4">
    <source>
        <dbReference type="Proteomes" id="UP001222932"/>
    </source>
</evidence>
<feature type="region of interest" description="Disordered" evidence="2">
    <location>
        <begin position="761"/>
        <end position="783"/>
    </location>
</feature>
<evidence type="ECO:0000256" key="1">
    <source>
        <dbReference type="SAM" id="Coils"/>
    </source>
</evidence>
<feature type="region of interest" description="Disordered" evidence="2">
    <location>
        <begin position="224"/>
        <end position="310"/>
    </location>
</feature>
<feature type="compositionally biased region" description="Polar residues" evidence="2">
    <location>
        <begin position="888"/>
        <end position="907"/>
    </location>
</feature>
<sequence length="935" mass="99296">MGMLQRRSVFVNDEPKGEPSFKKSRGRKVSMPSSKRPVIDKEEKELPKRKSFVNILRPWKKDNNAGAPVPALPLSDTPYAHGRGSVATSPTSPISPFPPRPGSHFGSQAGICSTFPRPAYPSSVTLPNFLPGRRVYNGGGAADSTSSFGASRSTLYLSAGYPSYAHYPPSPALPMTISSPIPGIGDVPPTRYNDFQAPPPAAAPLVPSVPPTPGEIGVALTSQEAASLGKRESRQRIRLSTQTTHTVTTSSTHTSHTSHTVLSSTSQTALSSTSPSSSQHSDGHSPLASNRQSTVTIKPLKRQSKGSKRASEADFLLDAEVAAAFSGSALALSDEIPPVPGIPAALAALEGRKPDDRSPEPRSRIPEPRERILEPRETEAEREQQHKRSPRAVVSMRPEPRKSKIPVPQPRIHSMLPVPPARRSSAMSAKSEKSLPPPPRQSFASLRPPPRAVDSSGLRANSTSPRTRSPGTSAERFPAPASPRPDSLLSTASWGSSASNLLSGRPGRVERGSLPWRESPGGTPDLSTGSESEGVEALEDKKITCVRMGDDESLRSSSSLSHCPTGLLSPVSSACDRPLSPPTNRVRLHSPSISSDFGLGLGTIVPGPRKASPTREIAGLKSRNSVLEVTNSRLEAELRQARSNPGLRSALTTSMCSISSMAIRDDLSVRWSSHNGSCLDLAMPALVAEIDELKRSSVALQAQLTGLKSQVSLLLPPTPHELAETEVRDGYVHGEMYIPSASYAPPASSRVVPGARGFVSDADADDERETPNPRRQDCVSSDFEASVSATSHSSAYSISSLDSSSPLTPDTSANWPAMLSMTELKLDSKAGDRSSVVSMTRGGAPLTKLPARGAVRARSRIAPVNVTIANTCAPGSDPTTPKARRAQRNSLQPTPRSAVTPRSTVFNMGTAVPPPRPPRRRPVNVPREIVDVAAG</sequence>
<feature type="compositionally biased region" description="Basic and acidic residues" evidence="2">
    <location>
        <begin position="350"/>
        <end position="386"/>
    </location>
</feature>
<protein>
    <submittedName>
        <fullName evidence="3">Uncharacterized protein</fullName>
    </submittedName>
</protein>
<feature type="region of interest" description="Disordered" evidence="2">
    <location>
        <begin position="333"/>
        <end position="538"/>
    </location>
</feature>
<feature type="region of interest" description="Disordered" evidence="2">
    <location>
        <begin position="873"/>
        <end position="935"/>
    </location>
</feature>
<dbReference type="EMBL" id="BTCM01000001">
    <property type="protein sequence ID" value="GMK53423.1"/>
    <property type="molecule type" value="Genomic_DNA"/>
</dbReference>
<keyword evidence="1" id="KW-0175">Coiled coil</keyword>
<proteinExistence type="predicted"/>
<reference evidence="3" key="1">
    <citation type="journal article" date="2023" name="BMC Genomics">
        <title>Chromosome-level genome assemblies of Cutaneotrichosporon spp. (Trichosporonales, Basidiomycota) reveal imbalanced evolution between nucleotide sequences and chromosome synteny.</title>
        <authorList>
            <person name="Kobayashi Y."/>
            <person name="Kayamori A."/>
            <person name="Aoki K."/>
            <person name="Shiwa Y."/>
            <person name="Matsutani M."/>
            <person name="Fujita N."/>
            <person name="Sugita T."/>
            <person name="Iwasaki W."/>
            <person name="Tanaka N."/>
            <person name="Takashima M."/>
        </authorList>
    </citation>
    <scope>NUCLEOTIDE SEQUENCE</scope>
    <source>
        <strain evidence="3">HIS016</strain>
    </source>
</reference>
<feature type="compositionally biased region" description="Low complexity" evidence="2">
    <location>
        <begin position="462"/>
        <end position="473"/>
    </location>
</feature>